<dbReference type="AlphaFoldDB" id="A0A1I1KSN5"/>
<proteinExistence type="predicted"/>
<keyword evidence="3" id="KW-1185">Reference proteome</keyword>
<dbReference type="OrthoDB" id="7266652at2"/>
<protein>
    <submittedName>
        <fullName evidence="2">Haem-NO-binding</fullName>
    </submittedName>
</protein>
<evidence type="ECO:0000259" key="1">
    <source>
        <dbReference type="Pfam" id="PF07700"/>
    </source>
</evidence>
<dbReference type="RefSeq" id="WP_092543555.1">
    <property type="nucleotide sequence ID" value="NZ_FOKV01000006.1"/>
</dbReference>
<reference evidence="3" key="1">
    <citation type="submission" date="2016-10" db="EMBL/GenBank/DDBJ databases">
        <authorList>
            <person name="Varghese N."/>
            <person name="Submissions S."/>
        </authorList>
    </citation>
    <scope>NUCLEOTIDE SEQUENCE [LARGE SCALE GENOMIC DNA]</scope>
    <source>
        <strain evidence="3">DSM 24499</strain>
    </source>
</reference>
<dbReference type="SUPFAM" id="SSF111126">
    <property type="entry name" value="Ligand-binding domain in the NO signalling and Golgi transport"/>
    <property type="match status" value="1"/>
</dbReference>
<name>A0A1I1KSN5_9FLAO</name>
<dbReference type="EMBL" id="FOKV01000006">
    <property type="protein sequence ID" value="SFC63819.1"/>
    <property type="molecule type" value="Genomic_DNA"/>
</dbReference>
<evidence type="ECO:0000313" key="3">
    <source>
        <dbReference type="Proteomes" id="UP000199438"/>
    </source>
</evidence>
<dbReference type="Proteomes" id="UP000199438">
    <property type="component" value="Unassembled WGS sequence"/>
</dbReference>
<feature type="domain" description="Heme NO-binding" evidence="1">
    <location>
        <begin position="2"/>
        <end position="160"/>
    </location>
</feature>
<accession>A0A1I1KSN5</accession>
<dbReference type="InterPro" id="IPR038158">
    <property type="entry name" value="H-NOX_domain_sf"/>
</dbReference>
<dbReference type="Pfam" id="PF07700">
    <property type="entry name" value="HNOB"/>
    <property type="match status" value="1"/>
</dbReference>
<sequence length="186" mass="21599">MKGIVFTEFLDMVEKKFGIEVVDHIINESKLQSDGVYTSVGTYDFVEMQSLLINLSKKVDIPLDGLIYNYGLYFFNVLTSVHPGIFALYKDPIELLSSIENHIHVQVRKLYPGAELPTFKIEKKNEDHLEILYFSERAMYMFAKALMEKTFEHYDQGSEIRLEKIEDDGTKVRFVISKKHGAYQQN</sequence>
<dbReference type="STRING" id="1334022.SAMN04487907_106145"/>
<dbReference type="GO" id="GO:0020037">
    <property type="term" value="F:heme binding"/>
    <property type="evidence" value="ECO:0007669"/>
    <property type="project" value="InterPro"/>
</dbReference>
<dbReference type="InterPro" id="IPR011644">
    <property type="entry name" value="Heme_NO-bd"/>
</dbReference>
<dbReference type="InterPro" id="IPR024096">
    <property type="entry name" value="NO_sig/Golgi_transp_ligand-bd"/>
</dbReference>
<evidence type="ECO:0000313" key="2">
    <source>
        <dbReference type="EMBL" id="SFC63819.1"/>
    </source>
</evidence>
<gene>
    <name evidence="2" type="ORF">SAMN04487907_106145</name>
</gene>
<organism evidence="2 3">
    <name type="scientific">Zunongwangia mangrovi</name>
    <dbReference type="NCBI Taxonomy" id="1334022"/>
    <lineage>
        <taxon>Bacteria</taxon>
        <taxon>Pseudomonadati</taxon>
        <taxon>Bacteroidota</taxon>
        <taxon>Flavobacteriia</taxon>
        <taxon>Flavobacteriales</taxon>
        <taxon>Flavobacteriaceae</taxon>
        <taxon>Zunongwangia</taxon>
    </lineage>
</organism>
<dbReference type="Gene3D" id="3.90.1520.10">
    <property type="entry name" value="H-NOX domain"/>
    <property type="match status" value="1"/>
</dbReference>